<evidence type="ECO:0000313" key="2">
    <source>
        <dbReference type="Proteomes" id="UP000178240"/>
    </source>
</evidence>
<reference evidence="1 2" key="1">
    <citation type="journal article" date="2016" name="Nat. Commun.">
        <title>Thousands of microbial genomes shed light on interconnected biogeochemical processes in an aquifer system.</title>
        <authorList>
            <person name="Anantharaman K."/>
            <person name="Brown C.T."/>
            <person name="Hug L.A."/>
            <person name="Sharon I."/>
            <person name="Castelle C.J."/>
            <person name="Probst A.J."/>
            <person name="Thomas B.C."/>
            <person name="Singh A."/>
            <person name="Wilkins M.J."/>
            <person name="Karaoz U."/>
            <person name="Brodie E.L."/>
            <person name="Williams K.H."/>
            <person name="Hubbard S.S."/>
            <person name="Banfield J.F."/>
        </authorList>
    </citation>
    <scope>NUCLEOTIDE SEQUENCE [LARGE SCALE GENOMIC DNA]</scope>
</reference>
<protein>
    <submittedName>
        <fullName evidence="1">Uncharacterized protein</fullName>
    </submittedName>
</protein>
<dbReference type="EMBL" id="MHIE01000003">
    <property type="protein sequence ID" value="OGY46528.1"/>
    <property type="molecule type" value="Genomic_DNA"/>
</dbReference>
<dbReference type="AlphaFoldDB" id="A0A1G1Y2J9"/>
<comment type="caution">
    <text evidence="1">The sequence shown here is derived from an EMBL/GenBank/DDBJ whole genome shotgun (WGS) entry which is preliminary data.</text>
</comment>
<accession>A0A1G1Y2J9</accession>
<proteinExistence type="predicted"/>
<dbReference type="Proteomes" id="UP000178240">
    <property type="component" value="Unassembled WGS sequence"/>
</dbReference>
<dbReference type="STRING" id="1797535.A2744_03725"/>
<name>A0A1G1Y2J9_9BACT</name>
<gene>
    <name evidence="1" type="ORF">A2744_03725</name>
</gene>
<organism evidence="1 2">
    <name type="scientific">Candidatus Buchananbacteria bacterium RIFCSPHIGHO2_01_FULL_44_11</name>
    <dbReference type="NCBI Taxonomy" id="1797535"/>
    <lineage>
        <taxon>Bacteria</taxon>
        <taxon>Candidatus Buchananiibacteriota</taxon>
    </lineage>
</organism>
<sequence>MTTSAKALIDALVEIQTISLDVSDLTMFAQGIHRLAMEKNLDVRIVVGCHAVINRMPTQTYSRGAPMFTITIIGPRDHVDELKRDIAELLGSG</sequence>
<evidence type="ECO:0000313" key="1">
    <source>
        <dbReference type="EMBL" id="OGY46528.1"/>
    </source>
</evidence>